<reference evidence="14" key="2">
    <citation type="submission" date="2025-09" db="UniProtKB">
        <authorList>
            <consortium name="Ensembl"/>
        </authorList>
    </citation>
    <scope>IDENTIFICATION</scope>
</reference>
<dbReference type="OMA" id="FIMGRTD"/>
<evidence type="ECO:0000259" key="11">
    <source>
        <dbReference type="Pfam" id="PF00501"/>
    </source>
</evidence>
<dbReference type="AlphaFoldDB" id="A0A3Q3VYA4"/>
<evidence type="ECO:0000313" key="14">
    <source>
        <dbReference type="Ensembl" id="ENSMMOP00000001139.1"/>
    </source>
</evidence>
<protein>
    <recommendedName>
        <fullName evidence="7">Acyl-CoA synthetase short-chain family member 3, mitochondrial</fullName>
        <ecNumber evidence="4">6.2.1.1</ecNumber>
        <ecNumber evidence="3">6.2.1.17</ecNumber>
    </recommendedName>
    <alternativeName>
        <fullName evidence="8">Acetate--CoA ligase 3</fullName>
    </alternativeName>
    <alternativeName>
        <fullName evidence="6">Propionate--CoA ligase</fullName>
    </alternativeName>
</protein>
<keyword evidence="15" id="KW-1185">Reference proteome</keyword>
<comment type="catalytic activity">
    <reaction evidence="1">
        <text>acetate + ATP + CoA = acetyl-CoA + AMP + diphosphate</text>
        <dbReference type="Rhea" id="RHEA:23176"/>
        <dbReference type="ChEBI" id="CHEBI:30089"/>
        <dbReference type="ChEBI" id="CHEBI:30616"/>
        <dbReference type="ChEBI" id="CHEBI:33019"/>
        <dbReference type="ChEBI" id="CHEBI:57287"/>
        <dbReference type="ChEBI" id="CHEBI:57288"/>
        <dbReference type="ChEBI" id="CHEBI:456215"/>
        <dbReference type="EC" id="6.2.1.1"/>
    </reaction>
    <physiologicalReaction direction="left-to-right" evidence="1">
        <dbReference type="Rhea" id="RHEA:23177"/>
    </physiologicalReaction>
</comment>
<evidence type="ECO:0000259" key="13">
    <source>
        <dbReference type="Pfam" id="PF16177"/>
    </source>
</evidence>
<evidence type="ECO:0000256" key="3">
    <source>
        <dbReference type="ARBA" id="ARBA00012985"/>
    </source>
</evidence>
<evidence type="ECO:0000256" key="7">
    <source>
        <dbReference type="ARBA" id="ARBA00040004"/>
    </source>
</evidence>
<dbReference type="InterPro" id="IPR000873">
    <property type="entry name" value="AMP-dep_synth/lig_dom"/>
</dbReference>
<dbReference type="PANTHER" id="PTHR43347">
    <property type="entry name" value="ACYL-COA SYNTHETASE"/>
    <property type="match status" value="1"/>
</dbReference>
<dbReference type="EC" id="6.2.1.17" evidence="3"/>
<evidence type="ECO:0000313" key="15">
    <source>
        <dbReference type="Proteomes" id="UP000261620"/>
    </source>
</evidence>
<evidence type="ECO:0000256" key="4">
    <source>
        <dbReference type="ARBA" id="ARBA00013275"/>
    </source>
</evidence>
<organism evidence="14 15">
    <name type="scientific">Mola mola</name>
    <name type="common">Ocean sunfish</name>
    <name type="synonym">Tetraodon mola</name>
    <dbReference type="NCBI Taxonomy" id="94237"/>
    <lineage>
        <taxon>Eukaryota</taxon>
        <taxon>Metazoa</taxon>
        <taxon>Chordata</taxon>
        <taxon>Craniata</taxon>
        <taxon>Vertebrata</taxon>
        <taxon>Euteleostomi</taxon>
        <taxon>Actinopterygii</taxon>
        <taxon>Neopterygii</taxon>
        <taxon>Teleostei</taxon>
        <taxon>Neoteleostei</taxon>
        <taxon>Acanthomorphata</taxon>
        <taxon>Eupercaria</taxon>
        <taxon>Tetraodontiformes</taxon>
        <taxon>Molidae</taxon>
        <taxon>Mola</taxon>
    </lineage>
</organism>
<dbReference type="Ensembl" id="ENSMMOT00000001166.1">
    <property type="protein sequence ID" value="ENSMMOP00000001139.1"/>
    <property type="gene ID" value="ENSMMOG00000000969.1"/>
</dbReference>
<dbReference type="InterPro" id="IPR042099">
    <property type="entry name" value="ANL_N_sf"/>
</dbReference>
<accession>A0A3Q3VYA4</accession>
<dbReference type="Proteomes" id="UP000261620">
    <property type="component" value="Unplaced"/>
</dbReference>
<dbReference type="EC" id="6.2.1.1" evidence="4"/>
<dbReference type="Pfam" id="PF13193">
    <property type="entry name" value="AMP-binding_C"/>
    <property type="match status" value="1"/>
</dbReference>
<dbReference type="GO" id="GO:0050218">
    <property type="term" value="F:propionate-CoA ligase activity"/>
    <property type="evidence" value="ECO:0007669"/>
    <property type="project" value="UniProtKB-EC"/>
</dbReference>
<dbReference type="InterPro" id="IPR025110">
    <property type="entry name" value="AMP-bd_C"/>
</dbReference>
<dbReference type="PROSITE" id="PS00455">
    <property type="entry name" value="AMP_BINDING"/>
    <property type="match status" value="1"/>
</dbReference>
<sequence>MHILRLNPCALQRPGALGRKLWTAFAEKWTASARTKYVAVQSCRNCASDTAYGRAFAAARDNPEKFWGEVGQDLKWFQPWSKTLHVEDPVFPDWFVGGKLNMCYNAVDRHVDSGRGEQAAIIYDSPVTGTKQIITFRELQHQVSRLAGVLVKYGVQKGDLVVIYMPMVPQAMFTMLACARIGAPHSLIFGGFAAKELSVRIDHAKPKLIVTASFGIEPGRKVEYIPLVEQALELSSHRPSKVLIYNRPNMEKVSVSPELNLDWEEEMATAKPHECVPVPSNHPLYVLYTSGTTGTPKVWWAASDLGWVVGHSYICYGPLLHGNSTILYEGKPVGTPDPGAFFRVLSENGASSMFTAPTAIRAIRQQDPHTAFGKNYPILRSLFLAGERCDVETLDWAKKSFGVPVLDHWWQTETGSAITSSCIGLGNSLTPPAGQAGKPVPGYNVIDDDMQEVKPRNLGNIVVRLPLPPGAALSLWHNNDLFKNLYFSKFPGYYDTMDAGFIDEEGFLYIMSRSDDVINVAGHRLSSGALEESVLQHPAVGDCAVVGLEDKLKGVVPLALCVLKNGEKDFPLEIVNEMVKLVRDTIGPVAAFRKVVFVRALPKTRSGKIPRSSLANLVNGKPYKISPTIEDPEVFKDIEQQVETALGSRRG</sequence>
<dbReference type="InterPro" id="IPR045851">
    <property type="entry name" value="AMP-bd_C_sf"/>
</dbReference>
<comment type="catalytic activity">
    <reaction evidence="10">
        <text>propanoate + ATP + CoA = propanoyl-CoA + AMP + diphosphate</text>
        <dbReference type="Rhea" id="RHEA:20373"/>
        <dbReference type="ChEBI" id="CHEBI:17272"/>
        <dbReference type="ChEBI" id="CHEBI:30616"/>
        <dbReference type="ChEBI" id="CHEBI:33019"/>
        <dbReference type="ChEBI" id="CHEBI:57287"/>
        <dbReference type="ChEBI" id="CHEBI:57392"/>
        <dbReference type="ChEBI" id="CHEBI:456215"/>
        <dbReference type="EC" id="6.2.1.17"/>
    </reaction>
    <physiologicalReaction direction="left-to-right" evidence="10">
        <dbReference type="Rhea" id="RHEA:20374"/>
    </physiologicalReaction>
</comment>
<dbReference type="STRING" id="94237.ENSMMOP00000001139"/>
<evidence type="ECO:0000259" key="12">
    <source>
        <dbReference type="Pfam" id="PF13193"/>
    </source>
</evidence>
<evidence type="ECO:0000256" key="8">
    <source>
        <dbReference type="ARBA" id="ARBA00042755"/>
    </source>
</evidence>
<feature type="domain" description="AMP-dependent synthetase/ligase" evidence="11">
    <location>
        <begin position="115"/>
        <end position="297"/>
    </location>
</feature>
<dbReference type="PANTHER" id="PTHR43347:SF3">
    <property type="entry name" value="ACYL-COA SYNTHETASE SHORT-CHAIN FAMILY MEMBER 3, MITOCHONDRIAL"/>
    <property type="match status" value="1"/>
</dbReference>
<dbReference type="InterPro" id="IPR032387">
    <property type="entry name" value="ACAS_N"/>
</dbReference>
<evidence type="ECO:0000256" key="10">
    <source>
        <dbReference type="ARBA" id="ARBA00049004"/>
    </source>
</evidence>
<name>A0A3Q3VYA4_MOLML</name>
<comment type="catalytic activity">
    <reaction evidence="9">
        <text>butanoate + ATP + CoA = butanoyl-CoA + AMP + diphosphate</text>
        <dbReference type="Rhea" id="RHEA:46172"/>
        <dbReference type="ChEBI" id="CHEBI:17968"/>
        <dbReference type="ChEBI" id="CHEBI:30616"/>
        <dbReference type="ChEBI" id="CHEBI:33019"/>
        <dbReference type="ChEBI" id="CHEBI:57287"/>
        <dbReference type="ChEBI" id="CHEBI:57371"/>
        <dbReference type="ChEBI" id="CHEBI:456215"/>
    </reaction>
    <physiologicalReaction direction="left-to-right" evidence="9">
        <dbReference type="Rhea" id="RHEA:46173"/>
    </physiologicalReaction>
</comment>
<dbReference type="GO" id="GO:0003987">
    <property type="term" value="F:acetate-CoA ligase activity"/>
    <property type="evidence" value="ECO:0007669"/>
    <property type="project" value="UniProtKB-EC"/>
</dbReference>
<dbReference type="Pfam" id="PF00501">
    <property type="entry name" value="AMP-binding"/>
    <property type="match status" value="2"/>
</dbReference>
<evidence type="ECO:0000256" key="2">
    <source>
        <dbReference type="ARBA" id="ARBA00006432"/>
    </source>
</evidence>
<reference evidence="14" key="1">
    <citation type="submission" date="2025-08" db="UniProtKB">
        <authorList>
            <consortium name="Ensembl"/>
        </authorList>
    </citation>
    <scope>IDENTIFICATION</scope>
</reference>
<feature type="domain" description="AMP-binding enzyme C-terminal" evidence="12">
    <location>
        <begin position="530"/>
        <end position="608"/>
    </location>
</feature>
<dbReference type="GO" id="GO:0005759">
    <property type="term" value="C:mitochondrial matrix"/>
    <property type="evidence" value="ECO:0007669"/>
    <property type="project" value="TreeGrafter"/>
</dbReference>
<evidence type="ECO:0000256" key="6">
    <source>
        <dbReference type="ARBA" id="ARBA00029726"/>
    </source>
</evidence>
<dbReference type="Gene3D" id="3.40.50.12780">
    <property type="entry name" value="N-terminal domain of ligase-like"/>
    <property type="match status" value="2"/>
</dbReference>
<dbReference type="GO" id="GO:0006629">
    <property type="term" value="P:lipid metabolic process"/>
    <property type="evidence" value="ECO:0007669"/>
    <property type="project" value="UniProtKB-KW"/>
</dbReference>
<keyword evidence="5" id="KW-0443">Lipid metabolism</keyword>
<dbReference type="Gene3D" id="3.30.300.30">
    <property type="match status" value="1"/>
</dbReference>
<comment type="similarity">
    <text evidence="2">Belongs to the ATP-dependent AMP-binding enzyme family.</text>
</comment>
<evidence type="ECO:0000256" key="9">
    <source>
        <dbReference type="ARBA" id="ARBA00047935"/>
    </source>
</evidence>
<evidence type="ECO:0000256" key="5">
    <source>
        <dbReference type="ARBA" id="ARBA00023098"/>
    </source>
</evidence>
<feature type="domain" description="Acetyl-coenzyme A synthetase N-terminal" evidence="13">
    <location>
        <begin position="52"/>
        <end position="106"/>
    </location>
</feature>
<dbReference type="InterPro" id="IPR020845">
    <property type="entry name" value="AMP-binding_CS"/>
</dbReference>
<proteinExistence type="inferred from homology"/>
<dbReference type="Pfam" id="PF16177">
    <property type="entry name" value="ACAS_N"/>
    <property type="match status" value="1"/>
</dbReference>
<dbReference type="SUPFAM" id="SSF56801">
    <property type="entry name" value="Acetyl-CoA synthetase-like"/>
    <property type="match status" value="1"/>
</dbReference>
<evidence type="ECO:0000256" key="1">
    <source>
        <dbReference type="ARBA" id="ARBA00001884"/>
    </source>
</evidence>
<dbReference type="FunFam" id="3.30.300.30:FF:000017">
    <property type="entry name" value="Acyl-CoA synthetase short-chain family member 3"/>
    <property type="match status" value="1"/>
</dbReference>
<feature type="domain" description="AMP-dependent synthetase/ligase" evidence="11">
    <location>
        <begin position="298"/>
        <end position="465"/>
    </location>
</feature>